<dbReference type="InterPro" id="IPR045851">
    <property type="entry name" value="AMP-bd_C_sf"/>
</dbReference>
<protein>
    <submittedName>
        <fullName evidence="4">Fatty-acyl-CoA synthase</fullName>
    </submittedName>
</protein>
<reference evidence="4 5" key="1">
    <citation type="submission" date="2016-10" db="EMBL/GenBank/DDBJ databases">
        <authorList>
            <person name="de Groot N.N."/>
        </authorList>
    </citation>
    <scope>NUCLEOTIDE SEQUENCE [LARGE SCALE GENOMIC DNA]</scope>
    <source>
        <strain evidence="4 5">DSM 44149</strain>
    </source>
</reference>
<dbReference type="eggNOG" id="COG0318">
    <property type="taxonomic scope" value="Bacteria"/>
</dbReference>
<dbReference type="PANTHER" id="PTHR43767">
    <property type="entry name" value="LONG-CHAIN-FATTY-ACID--COA LIGASE"/>
    <property type="match status" value="1"/>
</dbReference>
<evidence type="ECO:0000259" key="2">
    <source>
        <dbReference type="Pfam" id="PF00501"/>
    </source>
</evidence>
<dbReference type="Proteomes" id="UP000183376">
    <property type="component" value="Chromosome I"/>
</dbReference>
<dbReference type="InterPro" id="IPR025110">
    <property type="entry name" value="AMP-bd_C"/>
</dbReference>
<evidence type="ECO:0000313" key="5">
    <source>
        <dbReference type="Proteomes" id="UP000183376"/>
    </source>
</evidence>
<dbReference type="Pfam" id="PF13193">
    <property type="entry name" value="AMP-binding_C"/>
    <property type="match status" value="1"/>
</dbReference>
<dbReference type="AlphaFoldDB" id="A0A1G9S3G4"/>
<evidence type="ECO:0000313" key="4">
    <source>
        <dbReference type="EMBL" id="SDM30039.1"/>
    </source>
</evidence>
<dbReference type="InterPro" id="IPR000873">
    <property type="entry name" value="AMP-dep_synth/lig_dom"/>
</dbReference>
<dbReference type="InterPro" id="IPR020845">
    <property type="entry name" value="AMP-binding_CS"/>
</dbReference>
<proteinExistence type="predicted"/>
<dbReference type="STRING" id="211114.SAMN04489726_0867"/>
<accession>A0A1G9S3G4</accession>
<feature type="compositionally biased region" description="Basic and acidic residues" evidence="1">
    <location>
        <begin position="478"/>
        <end position="505"/>
    </location>
</feature>
<gene>
    <name evidence="4" type="ORF">SAMN04489726_0867</name>
</gene>
<evidence type="ECO:0000256" key="1">
    <source>
        <dbReference type="SAM" id="MobiDB-lite"/>
    </source>
</evidence>
<dbReference type="PANTHER" id="PTHR43767:SF7">
    <property type="entry name" value="MEDIUM_LONG-CHAIN-FATTY-ACID--COA LIGASE FADD8"/>
    <property type="match status" value="1"/>
</dbReference>
<evidence type="ECO:0000259" key="3">
    <source>
        <dbReference type="Pfam" id="PF13193"/>
    </source>
</evidence>
<dbReference type="GO" id="GO:0016877">
    <property type="term" value="F:ligase activity, forming carbon-sulfur bonds"/>
    <property type="evidence" value="ECO:0007669"/>
    <property type="project" value="UniProtKB-ARBA"/>
</dbReference>
<feature type="domain" description="AMP-binding enzyme C-terminal" evidence="3">
    <location>
        <begin position="407"/>
        <end position="478"/>
    </location>
</feature>
<organism evidence="4 5">
    <name type="scientific">Allokutzneria albata</name>
    <name type="common">Kibdelosporangium albatum</name>
    <dbReference type="NCBI Taxonomy" id="211114"/>
    <lineage>
        <taxon>Bacteria</taxon>
        <taxon>Bacillati</taxon>
        <taxon>Actinomycetota</taxon>
        <taxon>Actinomycetes</taxon>
        <taxon>Pseudonocardiales</taxon>
        <taxon>Pseudonocardiaceae</taxon>
        <taxon>Allokutzneria</taxon>
    </lineage>
</organism>
<dbReference type="EMBL" id="LT629701">
    <property type="protein sequence ID" value="SDM30039.1"/>
    <property type="molecule type" value="Genomic_DNA"/>
</dbReference>
<name>A0A1G9S3G4_ALLAB</name>
<sequence>MTGDAPAWYVSSAIEALATHKGKIALSYRGHDLGYSELLADVYRTARALRRSGLRRGDGLALVAGNRPEAFVIRFAAFLLGLRFTPVVPGLTDPRYVAEDSGAAALICAAPVDVDVPLVLTLDDVSAAARTEPDDPLPVAAQEQDIARVLYTSGTTGRPKGVPSSYAALGASTRSWGSGTAEMPEGMRFLLVTPFAHGSGDAAMNMLRFGVTVEIFDGFDTTEFVAAVQRSPMAMSFLYPSWLYRLLDHADADLSALRLLSYGSSPIAPARLRQALERFGPILVQTYASTEAAAIAMLDAADHAVAMDDRPELLASVGRPLPGIAVELRAEDGTPVPTGEVGEVCVKGASVMPGYWNRPELTAAALRDGWLHTGDLGRFDADGYLYLVGRIKDIIIVNGYNHYAGPIEDALTSHPAVREAAVVGSPDDRTGEAIHAFVVARAIDAEQLRAWAQERLTADALPATFTFLDTIPTTPQGKPDKKALREQATRLHSAGERADRRGQPR</sequence>
<keyword evidence="5" id="KW-1185">Reference proteome</keyword>
<dbReference type="InterPro" id="IPR050237">
    <property type="entry name" value="ATP-dep_AMP-bd_enzyme"/>
</dbReference>
<dbReference type="PROSITE" id="PS00455">
    <property type="entry name" value="AMP_BINDING"/>
    <property type="match status" value="1"/>
</dbReference>
<dbReference type="Gene3D" id="3.30.300.30">
    <property type="match status" value="1"/>
</dbReference>
<dbReference type="SUPFAM" id="SSF56801">
    <property type="entry name" value="Acetyl-CoA synthetase-like"/>
    <property type="match status" value="1"/>
</dbReference>
<dbReference type="InterPro" id="IPR042099">
    <property type="entry name" value="ANL_N_sf"/>
</dbReference>
<dbReference type="RefSeq" id="WP_030430773.1">
    <property type="nucleotide sequence ID" value="NZ_JOEF01000015.1"/>
</dbReference>
<dbReference type="Pfam" id="PF00501">
    <property type="entry name" value="AMP-binding"/>
    <property type="match status" value="1"/>
</dbReference>
<feature type="domain" description="AMP-dependent synthetase/ligase" evidence="2">
    <location>
        <begin position="16"/>
        <end position="356"/>
    </location>
</feature>
<dbReference type="Gene3D" id="3.40.50.12780">
    <property type="entry name" value="N-terminal domain of ligase-like"/>
    <property type="match status" value="1"/>
</dbReference>
<dbReference type="OrthoDB" id="9803968at2"/>
<feature type="region of interest" description="Disordered" evidence="1">
    <location>
        <begin position="470"/>
        <end position="505"/>
    </location>
</feature>